<keyword evidence="2" id="KW-1185">Reference proteome</keyword>
<evidence type="ECO:0000313" key="2">
    <source>
        <dbReference type="Proteomes" id="UP000197019"/>
    </source>
</evidence>
<proteinExistence type="predicted"/>
<evidence type="ECO:0000313" key="1">
    <source>
        <dbReference type="EMBL" id="ASF44934.1"/>
    </source>
</evidence>
<organism evidence="1 2">
    <name type="scientific">Methylovulum psychrotolerans</name>
    <dbReference type="NCBI Taxonomy" id="1704499"/>
    <lineage>
        <taxon>Bacteria</taxon>
        <taxon>Pseudomonadati</taxon>
        <taxon>Pseudomonadota</taxon>
        <taxon>Gammaproteobacteria</taxon>
        <taxon>Methylococcales</taxon>
        <taxon>Methylococcaceae</taxon>
        <taxon>Methylovulum</taxon>
    </lineage>
</organism>
<reference evidence="1 2" key="1">
    <citation type="submission" date="2017-06" db="EMBL/GenBank/DDBJ databases">
        <title>Genome Sequencing of the methanotroph Methylovulum psychrotolerants str. HV10-M2 isolated from a high-altitude environment.</title>
        <authorList>
            <person name="Mateos-Rivera A."/>
        </authorList>
    </citation>
    <scope>NUCLEOTIDE SEQUENCE [LARGE SCALE GENOMIC DNA]</scope>
    <source>
        <strain evidence="1 2">HV10_M2</strain>
    </source>
</reference>
<dbReference type="EMBL" id="CP022129">
    <property type="protein sequence ID" value="ASF44934.1"/>
    <property type="molecule type" value="Genomic_DNA"/>
</dbReference>
<dbReference type="Pfam" id="PF13181">
    <property type="entry name" value="TPR_8"/>
    <property type="match status" value="1"/>
</dbReference>
<evidence type="ECO:0008006" key="3">
    <source>
        <dbReference type="Google" id="ProtNLM"/>
    </source>
</evidence>
<gene>
    <name evidence="1" type="ORF">CEK71_01990</name>
</gene>
<dbReference type="Proteomes" id="UP000197019">
    <property type="component" value="Chromosome"/>
</dbReference>
<protein>
    <recommendedName>
        <fullName evidence="3">Tetratricopeptide repeat protein</fullName>
    </recommendedName>
</protein>
<dbReference type="InterPro" id="IPR019734">
    <property type="entry name" value="TPR_rpt"/>
</dbReference>
<name>A0A1Z4BUE4_9GAMM</name>
<dbReference type="AlphaFoldDB" id="A0A1Z4BUE4"/>
<dbReference type="Gene3D" id="1.25.40.10">
    <property type="entry name" value="Tetratricopeptide repeat domain"/>
    <property type="match status" value="1"/>
</dbReference>
<dbReference type="SMART" id="SM00028">
    <property type="entry name" value="TPR"/>
    <property type="match status" value="2"/>
</dbReference>
<dbReference type="InterPro" id="IPR011990">
    <property type="entry name" value="TPR-like_helical_dom_sf"/>
</dbReference>
<dbReference type="KEGG" id="mpsy:CEK71_01990"/>
<sequence length="217" mass="24094">MSGRIGSCKRQRKTCNTRGRKIMTDLSKTNQREPGPAETIARFEHRKSVSPKSIELFEYADALRQVGRKNEALQHYAHLATLPIPENKRWLVTLFKGQTLFEMGRFPEAEHAFRDACSHDPSTVPRVYLAAALAEQEQFAAAIGVLADALHCEGDTDEVLLNLALNQRTLGQLAAAQKSLEQALAITPDYTHAQTVLEDVNAALSLNDDVNELQMPT</sequence>
<dbReference type="SUPFAM" id="SSF48452">
    <property type="entry name" value="TPR-like"/>
    <property type="match status" value="1"/>
</dbReference>
<accession>A0A1Z4BUE4</accession>